<proteinExistence type="predicted"/>
<dbReference type="Gene3D" id="3.40.390.10">
    <property type="entry name" value="Collagenase (Catalytic Domain)"/>
    <property type="match status" value="1"/>
</dbReference>
<accession>A0A2H9VRN8</accession>
<dbReference type="SUPFAM" id="SSF55486">
    <property type="entry name" value="Metalloproteases ('zincins'), catalytic domain"/>
    <property type="match status" value="1"/>
</dbReference>
<reference evidence="1 2" key="1">
    <citation type="submission" date="2017-11" db="EMBL/GenBank/DDBJ databases">
        <title>Genomic Encyclopedia of Archaeal and Bacterial Type Strains, Phase II (KMG-II): From Individual Species to Whole Genera.</title>
        <authorList>
            <person name="Goeker M."/>
        </authorList>
    </citation>
    <scope>NUCLEOTIDE SEQUENCE [LARGE SCALE GENOMIC DNA]</scope>
    <source>
        <strain evidence="1 2">DSM 28175</strain>
    </source>
</reference>
<comment type="caution">
    <text evidence="1">The sequence shown here is derived from an EMBL/GenBank/DDBJ whole genome shotgun (WGS) entry which is preliminary data.</text>
</comment>
<evidence type="ECO:0008006" key="3">
    <source>
        <dbReference type="Google" id="ProtNLM"/>
    </source>
</evidence>
<protein>
    <recommendedName>
        <fullName evidence="3">Zinc-dependent peptidase</fullName>
    </recommendedName>
</protein>
<organism evidence="1 2">
    <name type="scientific">Mucilaginibacter auburnensis</name>
    <dbReference type="NCBI Taxonomy" id="1457233"/>
    <lineage>
        <taxon>Bacteria</taxon>
        <taxon>Pseudomonadati</taxon>
        <taxon>Bacteroidota</taxon>
        <taxon>Sphingobacteriia</taxon>
        <taxon>Sphingobacteriales</taxon>
        <taxon>Sphingobacteriaceae</taxon>
        <taxon>Mucilaginibacter</taxon>
    </lineage>
</organism>
<dbReference type="EMBL" id="PGFJ01000001">
    <property type="protein sequence ID" value="PJJ83481.1"/>
    <property type="molecule type" value="Genomic_DNA"/>
</dbReference>
<keyword evidence="2" id="KW-1185">Reference proteome</keyword>
<dbReference type="AlphaFoldDB" id="A0A2H9VRN8"/>
<dbReference type="GO" id="GO:0004177">
    <property type="term" value="F:aminopeptidase activity"/>
    <property type="evidence" value="ECO:0007669"/>
    <property type="project" value="TreeGrafter"/>
</dbReference>
<sequence>MTLYFLIVIPLLAILAFIIFKRKNKPVISEPLEVLDRSLVTLLNTHIEYYRELEPQDKKQFESRVARFFQYVNIEGVGLEITDADRIMVASSAVIPVFAFGDWEYPNLTNVILYPDTFDNEYQFEGNNRNIMGMVGTGYMNGQMLLSRSALVKGFSSQSGNQNTAIHEFVHLVDKTDGATDGVPENLLPNAYAEPWLKLMHQEMHRIKDGRSDIDPYALTNEAEFFAVASEYFFEKPGRFQQRHPELYEQLSLIFRQEPANNIDQFGIKR</sequence>
<dbReference type="InterPro" id="IPR042252">
    <property type="entry name" value="MtfA_N"/>
</dbReference>
<name>A0A2H9VRN8_9SPHI</name>
<dbReference type="Proteomes" id="UP000242687">
    <property type="component" value="Unassembled WGS sequence"/>
</dbReference>
<gene>
    <name evidence="1" type="ORF">CLV57_0463</name>
</gene>
<dbReference type="PANTHER" id="PTHR30164">
    <property type="entry name" value="MTFA PEPTIDASE"/>
    <property type="match status" value="1"/>
</dbReference>
<dbReference type="InterPro" id="IPR010384">
    <property type="entry name" value="MtfA_fam"/>
</dbReference>
<evidence type="ECO:0000313" key="2">
    <source>
        <dbReference type="Proteomes" id="UP000242687"/>
    </source>
</evidence>
<dbReference type="Pfam" id="PF06167">
    <property type="entry name" value="Peptidase_M90"/>
    <property type="match status" value="1"/>
</dbReference>
<dbReference type="PANTHER" id="PTHR30164:SF2">
    <property type="entry name" value="PROTEIN MTFA"/>
    <property type="match status" value="1"/>
</dbReference>
<dbReference type="InterPro" id="IPR024079">
    <property type="entry name" value="MetalloPept_cat_dom_sf"/>
</dbReference>
<evidence type="ECO:0000313" key="1">
    <source>
        <dbReference type="EMBL" id="PJJ83481.1"/>
    </source>
</evidence>
<dbReference type="Gene3D" id="1.10.472.150">
    <property type="entry name" value="Glucose-regulated metallo-peptidase M90, N-terminal domain"/>
    <property type="match status" value="1"/>
</dbReference>
<dbReference type="GO" id="GO:0005829">
    <property type="term" value="C:cytosol"/>
    <property type="evidence" value="ECO:0007669"/>
    <property type="project" value="TreeGrafter"/>
</dbReference>
<dbReference type="RefSeq" id="WP_100339740.1">
    <property type="nucleotide sequence ID" value="NZ_PGFJ01000001.1"/>
</dbReference>
<dbReference type="GO" id="GO:0008237">
    <property type="term" value="F:metallopeptidase activity"/>
    <property type="evidence" value="ECO:0007669"/>
    <property type="project" value="InterPro"/>
</dbReference>
<dbReference type="OrthoDB" id="9786424at2"/>
<dbReference type="CDD" id="cd20169">
    <property type="entry name" value="Peptidase_M90_mtfA"/>
    <property type="match status" value="1"/>
</dbReference>